<comment type="caution">
    <text evidence="6">The sequence shown here is derived from an EMBL/GenBank/DDBJ whole genome shotgun (WGS) entry which is preliminary data.</text>
</comment>
<evidence type="ECO:0000313" key="7">
    <source>
        <dbReference type="Proteomes" id="UP001217089"/>
    </source>
</evidence>
<dbReference type="PANTHER" id="PTHR13375:SF3">
    <property type="entry name" value="THO COMPLEX SUBUNIT 5 HOMOLOG"/>
    <property type="match status" value="1"/>
</dbReference>
<keyword evidence="4" id="KW-0175">Coiled coil</keyword>
<organism evidence="6 7">
    <name type="scientific">Tegillarca granosa</name>
    <name type="common">Malaysian cockle</name>
    <name type="synonym">Anadara granosa</name>
    <dbReference type="NCBI Taxonomy" id="220873"/>
    <lineage>
        <taxon>Eukaryota</taxon>
        <taxon>Metazoa</taxon>
        <taxon>Spiralia</taxon>
        <taxon>Lophotrochozoa</taxon>
        <taxon>Mollusca</taxon>
        <taxon>Bivalvia</taxon>
        <taxon>Autobranchia</taxon>
        <taxon>Pteriomorphia</taxon>
        <taxon>Arcoida</taxon>
        <taxon>Arcoidea</taxon>
        <taxon>Arcidae</taxon>
        <taxon>Tegillarca</taxon>
    </lineage>
</organism>
<evidence type="ECO:0008006" key="8">
    <source>
        <dbReference type="Google" id="ProtNLM"/>
    </source>
</evidence>
<feature type="compositionally biased region" description="Basic and acidic residues" evidence="5">
    <location>
        <begin position="1"/>
        <end position="11"/>
    </location>
</feature>
<dbReference type="Proteomes" id="UP001217089">
    <property type="component" value="Unassembled WGS sequence"/>
</dbReference>
<feature type="compositionally biased region" description="Basic and acidic residues" evidence="5">
    <location>
        <begin position="29"/>
        <end position="41"/>
    </location>
</feature>
<evidence type="ECO:0000256" key="4">
    <source>
        <dbReference type="SAM" id="Coils"/>
    </source>
</evidence>
<reference evidence="6 7" key="1">
    <citation type="submission" date="2022-12" db="EMBL/GenBank/DDBJ databases">
        <title>Chromosome-level genome of Tegillarca granosa.</title>
        <authorList>
            <person name="Kim J."/>
        </authorList>
    </citation>
    <scope>NUCLEOTIDE SEQUENCE [LARGE SCALE GENOMIC DNA]</scope>
    <source>
        <strain evidence="6">Teg-2019</strain>
        <tissue evidence="6">Adductor muscle</tissue>
    </source>
</reference>
<comment type="subcellular location">
    <subcellularLocation>
        <location evidence="1">Nucleus</location>
    </subcellularLocation>
</comment>
<protein>
    <recommendedName>
        <fullName evidence="8">THO complex subunit 5 homolog</fullName>
    </recommendedName>
</protein>
<keyword evidence="3" id="KW-0539">Nucleus</keyword>
<evidence type="ECO:0000256" key="2">
    <source>
        <dbReference type="ARBA" id="ARBA00008044"/>
    </source>
</evidence>
<dbReference type="PANTHER" id="PTHR13375">
    <property type="entry name" value="FMS INTERACTING PROTEIN"/>
    <property type="match status" value="1"/>
</dbReference>
<accession>A0ABQ9F6T9</accession>
<dbReference type="InterPro" id="IPR019163">
    <property type="entry name" value="THO_Thoc5"/>
</dbReference>
<evidence type="ECO:0000256" key="3">
    <source>
        <dbReference type="ARBA" id="ARBA00023242"/>
    </source>
</evidence>
<sequence>MASKDPESKQDVKRKRTIKKETTSGAGGDSKKIRTEAKESSGKSLFYAEDEEAEEIEAKRVDATLQFVILKKLNRLAHIRCKKVREGTNEAKQRIDQYHLQLQNLSKDEEIELVSVQEFYEHAPAHIAKPEVTKKDSHQLTLSRLDWELEQRIQLDQQLVESKANKEQLEKEIKTKEEYLENLQPKLGAILQSTKPVQEYLDMPFDQIREQHQTACHLPEPLYVLYMQTSAYKDACDGSSLQLTFNYLLVLNIITVNIQLKTSNDSVTSSISGGDLLSADLLLNEIYDGDHGKKSPNSANQYELSRLGLRDFSSYIEETGRPFLWAQWLSGLQFLGDECPQKAQNSISSAHMQQTIKKLRKRIRSRLSLLKQLSSLERGSIPVSSEYQSIFPTKIISKLSSWRRSTYEDFAVLPQTKSLIDQEMASESDIYFTAVIERGSAKLTAQIVLKPNYPEDVPLFVISIQWKTERTAMNDFHVQKKSEDQILTNQLQRLLMCFDVYLESEVHCTESEGPVEISKEKVFARAARGPNRTKPYKYSPEMGIFTHR</sequence>
<dbReference type="EMBL" id="JARBDR010000440">
    <property type="protein sequence ID" value="KAJ8313100.1"/>
    <property type="molecule type" value="Genomic_DNA"/>
</dbReference>
<gene>
    <name evidence="6" type="ORF">KUTeg_010473</name>
</gene>
<evidence type="ECO:0000313" key="6">
    <source>
        <dbReference type="EMBL" id="KAJ8313100.1"/>
    </source>
</evidence>
<keyword evidence="7" id="KW-1185">Reference proteome</keyword>
<feature type="coiled-coil region" evidence="4">
    <location>
        <begin position="152"/>
        <end position="186"/>
    </location>
</feature>
<proteinExistence type="inferred from homology"/>
<feature type="region of interest" description="Disordered" evidence="5">
    <location>
        <begin position="1"/>
        <end position="44"/>
    </location>
</feature>
<dbReference type="Pfam" id="PF09766">
    <property type="entry name" value="FmiP_Thoc5"/>
    <property type="match status" value="1"/>
</dbReference>
<evidence type="ECO:0000256" key="5">
    <source>
        <dbReference type="SAM" id="MobiDB-lite"/>
    </source>
</evidence>
<name>A0ABQ9F6T9_TEGGR</name>
<evidence type="ECO:0000256" key="1">
    <source>
        <dbReference type="ARBA" id="ARBA00004123"/>
    </source>
</evidence>
<comment type="similarity">
    <text evidence="2">Belongs to the THOC5 family.</text>
</comment>